<name>A0A370ILB0_9EURY</name>
<comment type="similarity">
    <text evidence="1 2">Belongs to the small heat shock protein (HSP20) family.</text>
</comment>
<proteinExistence type="inferred from homology"/>
<keyword evidence="6" id="KW-1185">Reference proteome</keyword>
<dbReference type="InterPro" id="IPR008978">
    <property type="entry name" value="HSP20-like_chaperone"/>
</dbReference>
<dbReference type="RefSeq" id="WP_092537969.1">
    <property type="nucleotide sequence ID" value="NZ_FNKQ01000003.1"/>
</dbReference>
<dbReference type="PROSITE" id="PS01031">
    <property type="entry name" value="SHSP"/>
    <property type="match status" value="1"/>
</dbReference>
<feature type="region of interest" description="Disordered" evidence="3">
    <location>
        <begin position="118"/>
        <end position="147"/>
    </location>
</feature>
<feature type="region of interest" description="Disordered" evidence="3">
    <location>
        <begin position="80"/>
        <end position="100"/>
    </location>
</feature>
<dbReference type="NCBIfam" id="NF041799">
    <property type="entry name" value="Hsp14"/>
    <property type="match status" value="1"/>
</dbReference>
<dbReference type="Gene3D" id="2.60.40.790">
    <property type="match status" value="1"/>
</dbReference>
<evidence type="ECO:0000256" key="1">
    <source>
        <dbReference type="PROSITE-ProRule" id="PRU00285"/>
    </source>
</evidence>
<evidence type="ECO:0000313" key="5">
    <source>
        <dbReference type="EMBL" id="RDI71479.1"/>
    </source>
</evidence>
<gene>
    <name evidence="5" type="ORF">DWB78_06960</name>
</gene>
<sequence>MMPRSSPFDDVETLFERMSKQFDDVSRQFERSNVAGMTSGVDVDVADEGDEFVVVADLPGYEKEDIDLAVTERVLTIEATHETSAEHDSEEYIRRERRHESVRRDVRLPEAVVSDEASASYNNGVLTVTLPKETTDDDDDSHRIDVE</sequence>
<dbReference type="CDD" id="cd06464">
    <property type="entry name" value="ACD_sHsps-like"/>
    <property type="match status" value="1"/>
</dbReference>
<dbReference type="AlphaFoldDB" id="A0A370ILB0"/>
<dbReference type="SUPFAM" id="SSF49764">
    <property type="entry name" value="HSP20-like chaperones"/>
    <property type="match status" value="1"/>
</dbReference>
<dbReference type="InterPro" id="IPR002068">
    <property type="entry name" value="A-crystallin/Hsp20_dom"/>
</dbReference>
<evidence type="ECO:0000256" key="3">
    <source>
        <dbReference type="SAM" id="MobiDB-lite"/>
    </source>
</evidence>
<feature type="domain" description="SHSP" evidence="4">
    <location>
        <begin position="32"/>
        <end position="147"/>
    </location>
</feature>
<dbReference type="Pfam" id="PF00011">
    <property type="entry name" value="HSP20"/>
    <property type="match status" value="1"/>
</dbReference>
<reference evidence="5 6" key="1">
    <citation type="submission" date="2018-07" db="EMBL/GenBank/DDBJ databases">
        <title>Genome sequence of extremly halophilic archaeon Halopelagius longus strain BC12-B1.</title>
        <authorList>
            <person name="Zhang X."/>
        </authorList>
    </citation>
    <scope>NUCLEOTIDE SEQUENCE [LARGE SCALE GENOMIC DNA]</scope>
    <source>
        <strain evidence="5 6">BC12-B1</strain>
    </source>
</reference>
<dbReference type="InterPro" id="IPR031107">
    <property type="entry name" value="Small_HSP"/>
</dbReference>
<accession>A0A370ILB0</accession>
<dbReference type="PANTHER" id="PTHR11527">
    <property type="entry name" value="HEAT-SHOCK PROTEIN 20 FAMILY MEMBER"/>
    <property type="match status" value="1"/>
</dbReference>
<dbReference type="OrthoDB" id="198277at2157"/>
<comment type="caution">
    <text evidence="5">The sequence shown here is derived from an EMBL/GenBank/DDBJ whole genome shotgun (WGS) entry which is preliminary data.</text>
</comment>
<dbReference type="Proteomes" id="UP000255421">
    <property type="component" value="Unassembled WGS sequence"/>
</dbReference>
<dbReference type="EMBL" id="QQST01000001">
    <property type="protein sequence ID" value="RDI71479.1"/>
    <property type="molecule type" value="Genomic_DNA"/>
</dbReference>
<evidence type="ECO:0000313" key="6">
    <source>
        <dbReference type="Proteomes" id="UP000255421"/>
    </source>
</evidence>
<protein>
    <submittedName>
        <fullName evidence="5">Hsp20/alpha crystallin family protein</fullName>
    </submittedName>
</protein>
<evidence type="ECO:0000259" key="4">
    <source>
        <dbReference type="PROSITE" id="PS01031"/>
    </source>
</evidence>
<evidence type="ECO:0000256" key="2">
    <source>
        <dbReference type="RuleBase" id="RU003616"/>
    </source>
</evidence>
<organism evidence="5 6">
    <name type="scientific">Halopelagius longus</name>
    <dbReference type="NCBI Taxonomy" id="1236180"/>
    <lineage>
        <taxon>Archaea</taxon>
        <taxon>Methanobacteriati</taxon>
        <taxon>Methanobacteriota</taxon>
        <taxon>Stenosarchaea group</taxon>
        <taxon>Halobacteria</taxon>
        <taxon>Halobacteriales</taxon>
        <taxon>Haloferacaceae</taxon>
    </lineage>
</organism>